<dbReference type="GO" id="GO:0016853">
    <property type="term" value="F:isomerase activity"/>
    <property type="evidence" value="ECO:0007669"/>
    <property type="project" value="UniProtKB-KW"/>
</dbReference>
<feature type="chain" id="PRO_5045088134" evidence="2">
    <location>
        <begin position="22"/>
        <end position="419"/>
    </location>
</feature>
<evidence type="ECO:0000256" key="2">
    <source>
        <dbReference type="SAM" id="SignalP"/>
    </source>
</evidence>
<evidence type="ECO:0000256" key="1">
    <source>
        <dbReference type="PROSITE-ProRule" id="PRU00278"/>
    </source>
</evidence>
<evidence type="ECO:0000313" key="5">
    <source>
        <dbReference type="Proteomes" id="UP000703295"/>
    </source>
</evidence>
<keyword evidence="2" id="KW-0732">Signal</keyword>
<name>A0ABS2ES58_9BACE</name>
<dbReference type="InterPro" id="IPR050245">
    <property type="entry name" value="PrsA_foldase"/>
</dbReference>
<dbReference type="Pfam" id="PF00639">
    <property type="entry name" value="Rotamase"/>
    <property type="match status" value="1"/>
</dbReference>
<evidence type="ECO:0000313" key="4">
    <source>
        <dbReference type="EMBL" id="MBM6757219.1"/>
    </source>
</evidence>
<feature type="signal peptide" evidence="2">
    <location>
        <begin position="1"/>
        <end position="21"/>
    </location>
</feature>
<dbReference type="SUPFAM" id="SSF54534">
    <property type="entry name" value="FKBP-like"/>
    <property type="match status" value="1"/>
</dbReference>
<organism evidence="4 5">
    <name type="scientific">Bacteroides mediterraneensis</name>
    <dbReference type="NCBI Taxonomy" id="1841856"/>
    <lineage>
        <taxon>Bacteria</taxon>
        <taxon>Pseudomonadati</taxon>
        <taxon>Bacteroidota</taxon>
        <taxon>Bacteroidia</taxon>
        <taxon>Bacteroidales</taxon>
        <taxon>Bacteroidaceae</taxon>
        <taxon>Bacteroides</taxon>
    </lineage>
</organism>
<dbReference type="Proteomes" id="UP000703295">
    <property type="component" value="Unassembled WGS sequence"/>
</dbReference>
<dbReference type="PANTHER" id="PTHR47245:SF2">
    <property type="entry name" value="PEPTIDYL-PROLYL CIS-TRANS ISOMERASE HP_0175-RELATED"/>
    <property type="match status" value="1"/>
</dbReference>
<dbReference type="PANTHER" id="PTHR47245">
    <property type="entry name" value="PEPTIDYLPROLYL ISOMERASE"/>
    <property type="match status" value="1"/>
</dbReference>
<dbReference type="Gene3D" id="3.10.50.40">
    <property type="match status" value="1"/>
</dbReference>
<keyword evidence="1 4" id="KW-0413">Isomerase</keyword>
<dbReference type="PROSITE" id="PS50198">
    <property type="entry name" value="PPIC_PPIASE_2"/>
    <property type="match status" value="1"/>
</dbReference>
<sequence length="419" mass="47627">MRRILLWCVYLLMGACLSAHAEEREVVFRIDGKATSVKEFEHYYARIHAVNGISAEHFLPHFLYYKLKVADARKKGWDTLPDFRLQCNVLQGELGKAKGAKSLQSASMKWVKFRQISILLPQHVSAAQERQARKSMDSVYTALKGGADFEVVARNYPLVEASPYSDGEWIPEVCLVKEFSERLDTLKKNAYSAPFFSPLGIHVVRLLDCKQDVYPNSDDTMAEVVGDSDGEEEWEQTLTDGLLAAYWDKRHIGGPSGSVTDQDLQNYFEAHKKDYAWELPHFKGGVVHCLNKKAASKLKKKLKKLPLGEWAKEVTVASQENPGLKAEVVTGLFQIGSNPYVDKLAFKCGHFTPRTDLPYTFILGKRLKKGPEEFQDVREEVQRDYRLSIEKSQMEALRQNFQIEINQDILKTVNCSGKK</sequence>
<protein>
    <submittedName>
        <fullName evidence="4">Peptidylprolyl isomerase</fullName>
    </submittedName>
</protein>
<dbReference type="RefSeq" id="WP_204473725.1">
    <property type="nucleotide sequence ID" value="NZ_JACJJW010000001.1"/>
</dbReference>
<proteinExistence type="predicted"/>
<dbReference type="InterPro" id="IPR000297">
    <property type="entry name" value="PPIase_PpiC"/>
</dbReference>
<dbReference type="PROSITE" id="PS51257">
    <property type="entry name" value="PROKAR_LIPOPROTEIN"/>
    <property type="match status" value="1"/>
</dbReference>
<keyword evidence="5" id="KW-1185">Reference proteome</keyword>
<keyword evidence="1" id="KW-0697">Rotamase</keyword>
<reference evidence="4 5" key="1">
    <citation type="journal article" date="2021" name="Sci. Rep.">
        <title>The distribution of antibiotic resistance genes in chicken gut microbiota commensals.</title>
        <authorList>
            <person name="Juricova H."/>
            <person name="Matiasovicova J."/>
            <person name="Kubasova T."/>
            <person name="Cejkova D."/>
            <person name="Rychlik I."/>
        </authorList>
    </citation>
    <scope>NUCLEOTIDE SEQUENCE [LARGE SCALE GENOMIC DNA]</scope>
    <source>
        <strain evidence="4 5">An801</strain>
    </source>
</reference>
<comment type="caution">
    <text evidence="4">The sequence shown here is derived from an EMBL/GenBank/DDBJ whole genome shotgun (WGS) entry which is preliminary data.</text>
</comment>
<evidence type="ECO:0000259" key="3">
    <source>
        <dbReference type="PROSITE" id="PS50198"/>
    </source>
</evidence>
<feature type="domain" description="PpiC" evidence="3">
    <location>
        <begin position="122"/>
        <end position="208"/>
    </location>
</feature>
<dbReference type="EMBL" id="JACJJW010000001">
    <property type="protein sequence ID" value="MBM6757219.1"/>
    <property type="molecule type" value="Genomic_DNA"/>
</dbReference>
<gene>
    <name evidence="4" type="ORF">H6A31_00675</name>
</gene>
<dbReference type="InterPro" id="IPR046357">
    <property type="entry name" value="PPIase_dom_sf"/>
</dbReference>
<accession>A0ABS2ES58</accession>